<sequence length="47" mass="4769">MSSLRPYVKHNASTAFPASTGSAIGLGIGINAVCPHPPRVAPSTIHS</sequence>
<gene>
    <name evidence="1" type="ORF">HMPREF3196_01458</name>
</gene>
<dbReference type="EMBL" id="LRPO01000040">
    <property type="protein sequence ID" value="KWZ80766.1"/>
    <property type="molecule type" value="Genomic_DNA"/>
</dbReference>
<reference evidence="1 2" key="1">
    <citation type="submission" date="2016-01" db="EMBL/GenBank/DDBJ databases">
        <authorList>
            <person name="Oliw E.H."/>
        </authorList>
    </citation>
    <scope>NUCLEOTIDE SEQUENCE [LARGE SCALE GENOMIC DNA]</scope>
    <source>
        <strain evidence="1 2">MJR8628B</strain>
    </source>
</reference>
<evidence type="ECO:0000313" key="1">
    <source>
        <dbReference type="EMBL" id="KWZ80766.1"/>
    </source>
</evidence>
<organism evidence="1 2">
    <name type="scientific">Bifidobacterium bifidum</name>
    <dbReference type="NCBI Taxonomy" id="1681"/>
    <lineage>
        <taxon>Bacteria</taxon>
        <taxon>Bacillati</taxon>
        <taxon>Actinomycetota</taxon>
        <taxon>Actinomycetes</taxon>
        <taxon>Bifidobacteriales</taxon>
        <taxon>Bifidobacteriaceae</taxon>
        <taxon>Bifidobacterium</taxon>
    </lineage>
</organism>
<accession>A0A133KMP9</accession>
<comment type="caution">
    <text evidence="1">The sequence shown here is derived from an EMBL/GenBank/DDBJ whole genome shotgun (WGS) entry which is preliminary data.</text>
</comment>
<dbReference type="AlphaFoldDB" id="A0A133KMP9"/>
<dbReference type="Proteomes" id="UP000070092">
    <property type="component" value="Unassembled WGS sequence"/>
</dbReference>
<name>A0A133KMP9_BIFBI</name>
<protein>
    <submittedName>
        <fullName evidence="1">Uncharacterized protein</fullName>
    </submittedName>
</protein>
<evidence type="ECO:0000313" key="2">
    <source>
        <dbReference type="Proteomes" id="UP000070092"/>
    </source>
</evidence>
<proteinExistence type="predicted"/>